<protein>
    <submittedName>
        <fullName evidence="2">Uncharacterized protein</fullName>
    </submittedName>
</protein>
<evidence type="ECO:0000256" key="1">
    <source>
        <dbReference type="SAM" id="MobiDB-lite"/>
    </source>
</evidence>
<accession>A0A194PW20</accession>
<feature type="compositionally biased region" description="Low complexity" evidence="1">
    <location>
        <begin position="99"/>
        <end position="116"/>
    </location>
</feature>
<dbReference type="STRING" id="66420.A0A194PW20"/>
<dbReference type="AlphaFoldDB" id="A0A194PW20"/>
<gene>
    <name evidence="2" type="ORF">RR46_08789</name>
</gene>
<sequence>MRCCKRGRSVRQSDDTYPSPDPSPSDFPLNNSNHSSDRMQLLDRGSNPLLDGEPGTLALGARGSLGRALLHGLLAPAPAPRHHHLYTAPNTGSLPPSPADSGVSDVESSSSGAGSAEELKARLQPPPPAPFPTPFLPFYPHHQLASSLQHHVATHTRPPACILQLRAAPIADAVCVRNAHALCGRVRRARRGASVRGWGASVRVRGVIGRFQGRCS</sequence>
<evidence type="ECO:0000313" key="2">
    <source>
        <dbReference type="EMBL" id="KPI95330.1"/>
    </source>
</evidence>
<evidence type="ECO:0000313" key="3">
    <source>
        <dbReference type="Proteomes" id="UP000053268"/>
    </source>
</evidence>
<dbReference type="Proteomes" id="UP000053268">
    <property type="component" value="Unassembled WGS sequence"/>
</dbReference>
<feature type="region of interest" description="Disordered" evidence="1">
    <location>
        <begin position="81"/>
        <end position="133"/>
    </location>
</feature>
<proteinExistence type="predicted"/>
<feature type="region of interest" description="Disordered" evidence="1">
    <location>
        <begin position="1"/>
        <end position="55"/>
    </location>
</feature>
<feature type="compositionally biased region" description="Pro residues" evidence="1">
    <location>
        <begin position="124"/>
        <end position="133"/>
    </location>
</feature>
<organism evidence="2 3">
    <name type="scientific">Papilio xuthus</name>
    <name type="common">Asian swallowtail butterfly</name>
    <dbReference type="NCBI Taxonomy" id="66420"/>
    <lineage>
        <taxon>Eukaryota</taxon>
        <taxon>Metazoa</taxon>
        <taxon>Ecdysozoa</taxon>
        <taxon>Arthropoda</taxon>
        <taxon>Hexapoda</taxon>
        <taxon>Insecta</taxon>
        <taxon>Pterygota</taxon>
        <taxon>Neoptera</taxon>
        <taxon>Endopterygota</taxon>
        <taxon>Lepidoptera</taxon>
        <taxon>Glossata</taxon>
        <taxon>Ditrysia</taxon>
        <taxon>Papilionoidea</taxon>
        <taxon>Papilionidae</taxon>
        <taxon>Papilioninae</taxon>
        <taxon>Papilio</taxon>
    </lineage>
</organism>
<reference evidence="2 3" key="1">
    <citation type="journal article" date="2015" name="Nat. Commun.">
        <title>Outbred genome sequencing and CRISPR/Cas9 gene editing in butterflies.</title>
        <authorList>
            <person name="Li X."/>
            <person name="Fan D."/>
            <person name="Zhang W."/>
            <person name="Liu G."/>
            <person name="Zhang L."/>
            <person name="Zhao L."/>
            <person name="Fang X."/>
            <person name="Chen L."/>
            <person name="Dong Y."/>
            <person name="Chen Y."/>
            <person name="Ding Y."/>
            <person name="Zhao R."/>
            <person name="Feng M."/>
            <person name="Zhu Y."/>
            <person name="Feng Y."/>
            <person name="Jiang X."/>
            <person name="Zhu D."/>
            <person name="Xiang H."/>
            <person name="Feng X."/>
            <person name="Li S."/>
            <person name="Wang J."/>
            <person name="Zhang G."/>
            <person name="Kronforst M.R."/>
            <person name="Wang W."/>
        </authorList>
    </citation>
    <scope>NUCLEOTIDE SEQUENCE [LARGE SCALE GENOMIC DNA]</scope>
    <source>
        <strain evidence="2">Ya'a_city_454_Px</strain>
        <tissue evidence="2">Whole body</tissue>
    </source>
</reference>
<dbReference type="EMBL" id="KQ459596">
    <property type="protein sequence ID" value="KPI95330.1"/>
    <property type="molecule type" value="Genomic_DNA"/>
</dbReference>
<name>A0A194PW20_PAPXU</name>
<keyword evidence="3" id="KW-1185">Reference proteome</keyword>